<keyword evidence="1" id="KW-1185">Reference proteome</keyword>
<evidence type="ECO:0000313" key="1">
    <source>
        <dbReference type="Proteomes" id="UP000887565"/>
    </source>
</evidence>
<dbReference type="WBParaSite" id="nRc.2.0.1.t01550-RA">
    <property type="protein sequence ID" value="nRc.2.0.1.t01550-RA"/>
    <property type="gene ID" value="nRc.2.0.1.g01550"/>
</dbReference>
<evidence type="ECO:0000313" key="2">
    <source>
        <dbReference type="WBParaSite" id="nRc.2.0.1.t01550-RA"/>
    </source>
</evidence>
<dbReference type="Proteomes" id="UP000887565">
    <property type="component" value="Unplaced"/>
</dbReference>
<protein>
    <submittedName>
        <fullName evidence="2">Uncharacterized protein</fullName>
    </submittedName>
</protein>
<name>A0A915HIY6_ROMCU</name>
<dbReference type="AlphaFoldDB" id="A0A915HIY6"/>
<sequence length="203" mass="23893">MSKLTPAVTTTMLYYYWHFRRRNRIYILDERPKPRPPSWKHEYRRMQELILKKFDKHSKIHMCETHGTARTKADKYLCQHLKIQEFIYVEIVVNFALSFFDHFTNATFNKRHDWRNDGYKTNQLVYRPAFLRKHHILLPLPMIDKSLGLVADVKTNLMPLKIVRSICWNGLTTNIASVLLLSATDKRPSAVNDGGRCCGGLKT</sequence>
<accession>A0A915HIY6</accession>
<organism evidence="1 2">
    <name type="scientific">Romanomermis culicivorax</name>
    <name type="common">Nematode worm</name>
    <dbReference type="NCBI Taxonomy" id="13658"/>
    <lineage>
        <taxon>Eukaryota</taxon>
        <taxon>Metazoa</taxon>
        <taxon>Ecdysozoa</taxon>
        <taxon>Nematoda</taxon>
        <taxon>Enoplea</taxon>
        <taxon>Dorylaimia</taxon>
        <taxon>Mermithida</taxon>
        <taxon>Mermithoidea</taxon>
        <taxon>Mermithidae</taxon>
        <taxon>Romanomermis</taxon>
    </lineage>
</organism>
<proteinExistence type="predicted"/>
<reference evidence="2" key="1">
    <citation type="submission" date="2022-11" db="UniProtKB">
        <authorList>
            <consortium name="WormBaseParasite"/>
        </authorList>
    </citation>
    <scope>IDENTIFICATION</scope>
</reference>